<dbReference type="OrthoDB" id="9776005at2"/>
<keyword evidence="4" id="KW-0804">Transcription</keyword>
<dbReference type="SUPFAM" id="SSF46785">
    <property type="entry name" value="Winged helix' DNA-binding domain"/>
    <property type="match status" value="2"/>
</dbReference>
<feature type="domain" description="PTS EIIB type-2" evidence="6">
    <location>
        <begin position="419"/>
        <end position="508"/>
    </location>
</feature>
<sequence>MNISSRERRIIDILLKGENELTVKMIAEEIDVSERTIHRDLKSVEKIIFEYHLELTKKTGVGIRIIGDEADKLQLQLALSDVSIYDFSPEERQSVILATLLEMNEPVKLFTLADELKVTDATISHDLDQLERELSSFQLDLVRKRGYGVKIEGNEEGKRAALSYLITKHVDPFEFVSLIKDSIQKKSTHQLNAISNRLLHFVNPEKLNIIESVVESARGVLPYELADSAHIGLVVHLALAMERLQKGEMIKFDQAFLQQIVNTREYAIAKNMINKLEKKLKLEIPEDEIGYITMHLMGAKVRVDKDYLIEESSIDIACQAKALIQYVSENVTVDLTKNPVLLHDLVAHLKPTIYRLQQRMQIKNPMIKEIMDDYHDLFFIIQNGVRETFPDLDFPDDEIGYLVLHFASTILNDERALDLRALVICSSGIGTAKMLATKLMQRVPEIKKVDNKSLFDLSHLNLDRYDIIVSTIPLMGFDRDYFQTSPMLTNGEIHRIKKKVRQRKLSFQSENSEIAPISIYEESESNESMLNIESIQNYSKAILDLLQSFHIQQTTEKQTIESILGDACTSLESQKFIRNKENVVKRLQEREQLSGLGIPNTSAALYHTRSNDIIEPSFTICALTNPITIQGMDNEQMKADTILLMLAPEMVNHEVLEVFSFLSSLLIQDQESIALFATGDEAKVKHYLAEQFRKFLIEKNLL</sequence>
<evidence type="ECO:0000259" key="6">
    <source>
        <dbReference type="PROSITE" id="PS51099"/>
    </source>
</evidence>
<dbReference type="InterPro" id="IPR036390">
    <property type="entry name" value="WH_DNA-bd_sf"/>
</dbReference>
<dbReference type="Proteomes" id="UP000256520">
    <property type="component" value="Unassembled WGS sequence"/>
</dbReference>
<gene>
    <name evidence="8" type="ORF">CWR45_05080</name>
</gene>
<feature type="domain" description="PTS EIIA type-2" evidence="5">
    <location>
        <begin position="544"/>
        <end position="691"/>
    </location>
</feature>
<dbReference type="InterPro" id="IPR050661">
    <property type="entry name" value="BglG_antiterminators"/>
</dbReference>
<dbReference type="InterPro" id="IPR036095">
    <property type="entry name" value="PTS_EIIB-like_sf"/>
</dbReference>
<dbReference type="InterPro" id="IPR002178">
    <property type="entry name" value="PTS_EIIA_type-2_dom"/>
</dbReference>
<evidence type="ECO:0000259" key="7">
    <source>
        <dbReference type="PROSITE" id="PS51372"/>
    </source>
</evidence>
<dbReference type="InterPro" id="IPR016152">
    <property type="entry name" value="PTrfase/Anion_transptr"/>
</dbReference>
<evidence type="ECO:0000256" key="2">
    <source>
        <dbReference type="ARBA" id="ARBA00022737"/>
    </source>
</evidence>
<accession>A0A3D8PXC9</accession>
<keyword evidence="9" id="KW-1185">Reference proteome</keyword>
<name>A0A3D8PXC9_9BACI</name>
<evidence type="ECO:0000256" key="4">
    <source>
        <dbReference type="ARBA" id="ARBA00023163"/>
    </source>
</evidence>
<dbReference type="Pfam" id="PF00359">
    <property type="entry name" value="PTS_EIIA_2"/>
    <property type="match status" value="1"/>
</dbReference>
<dbReference type="SUPFAM" id="SSF63520">
    <property type="entry name" value="PTS-regulatory domain, PRD"/>
    <property type="match status" value="2"/>
</dbReference>
<proteinExistence type="predicted"/>
<keyword evidence="2" id="KW-0677">Repeat</keyword>
<dbReference type="Gene3D" id="3.40.930.10">
    <property type="entry name" value="Mannitol-specific EII, Chain A"/>
    <property type="match status" value="1"/>
</dbReference>
<dbReference type="CDD" id="cd05568">
    <property type="entry name" value="PTS_IIB_bgl_like"/>
    <property type="match status" value="1"/>
</dbReference>
<feature type="domain" description="PRD" evidence="7">
    <location>
        <begin position="311"/>
        <end position="416"/>
    </location>
</feature>
<dbReference type="Gene3D" id="1.10.10.10">
    <property type="entry name" value="Winged helix-like DNA-binding domain superfamily/Winged helix DNA-binding domain"/>
    <property type="match status" value="2"/>
</dbReference>
<dbReference type="SUPFAM" id="SSF55804">
    <property type="entry name" value="Phoshotransferase/anion transport protein"/>
    <property type="match status" value="1"/>
</dbReference>
<dbReference type="InterPro" id="IPR013196">
    <property type="entry name" value="HTH_11"/>
</dbReference>
<evidence type="ECO:0000313" key="8">
    <source>
        <dbReference type="EMBL" id="RDW20796.1"/>
    </source>
</evidence>
<reference evidence="9" key="1">
    <citation type="submission" date="2017-11" db="EMBL/GenBank/DDBJ databases">
        <authorList>
            <person name="Zhu W."/>
        </authorList>
    </citation>
    <scope>NUCLEOTIDE SEQUENCE [LARGE SCALE GENOMIC DNA]</scope>
    <source>
        <strain evidence="9">CAU 1051</strain>
    </source>
</reference>
<dbReference type="Pfam" id="PF08279">
    <property type="entry name" value="HTH_11"/>
    <property type="match status" value="2"/>
</dbReference>
<dbReference type="PROSITE" id="PS51099">
    <property type="entry name" value="PTS_EIIB_TYPE_2"/>
    <property type="match status" value="1"/>
</dbReference>
<dbReference type="Gene3D" id="3.40.50.2300">
    <property type="match status" value="1"/>
</dbReference>
<dbReference type="InterPro" id="IPR036634">
    <property type="entry name" value="PRD_sf"/>
</dbReference>
<dbReference type="PROSITE" id="PS51372">
    <property type="entry name" value="PRD_2"/>
    <property type="match status" value="2"/>
</dbReference>
<feature type="domain" description="PRD" evidence="7">
    <location>
        <begin position="201"/>
        <end position="306"/>
    </location>
</feature>
<organism evidence="8 9">
    <name type="scientific">Oceanobacillus chungangensis</name>
    <dbReference type="NCBI Taxonomy" id="1229152"/>
    <lineage>
        <taxon>Bacteria</taxon>
        <taxon>Bacillati</taxon>
        <taxon>Bacillota</taxon>
        <taxon>Bacilli</taxon>
        <taxon>Bacillales</taxon>
        <taxon>Bacillaceae</taxon>
        <taxon>Oceanobacillus</taxon>
    </lineage>
</organism>
<dbReference type="GO" id="GO:0008982">
    <property type="term" value="F:protein-N(PI)-phosphohistidine-sugar phosphotransferase activity"/>
    <property type="evidence" value="ECO:0007669"/>
    <property type="project" value="InterPro"/>
</dbReference>
<dbReference type="InterPro" id="IPR036388">
    <property type="entry name" value="WH-like_DNA-bd_sf"/>
</dbReference>
<dbReference type="InterPro" id="IPR011608">
    <property type="entry name" value="PRD"/>
</dbReference>
<evidence type="ECO:0000256" key="1">
    <source>
        <dbReference type="ARBA" id="ARBA00022679"/>
    </source>
</evidence>
<dbReference type="AlphaFoldDB" id="A0A3D8PXC9"/>
<dbReference type="PROSITE" id="PS51094">
    <property type="entry name" value="PTS_EIIA_TYPE_2"/>
    <property type="match status" value="1"/>
</dbReference>
<dbReference type="Gene3D" id="1.10.1790.10">
    <property type="entry name" value="PRD domain"/>
    <property type="match status" value="2"/>
</dbReference>
<dbReference type="InterPro" id="IPR013011">
    <property type="entry name" value="PTS_EIIB_2"/>
</dbReference>
<keyword evidence="3" id="KW-0805">Transcription regulation</keyword>
<dbReference type="GO" id="GO:0009401">
    <property type="term" value="P:phosphoenolpyruvate-dependent sugar phosphotransferase system"/>
    <property type="evidence" value="ECO:0007669"/>
    <property type="project" value="InterPro"/>
</dbReference>
<keyword evidence="1" id="KW-0808">Transferase</keyword>
<comment type="caution">
    <text evidence="8">The sequence shown here is derived from an EMBL/GenBank/DDBJ whole genome shotgun (WGS) entry which is preliminary data.</text>
</comment>
<dbReference type="EMBL" id="PIOD01000005">
    <property type="protein sequence ID" value="RDW20796.1"/>
    <property type="molecule type" value="Genomic_DNA"/>
</dbReference>
<dbReference type="SUPFAM" id="SSF52794">
    <property type="entry name" value="PTS system IIB component-like"/>
    <property type="match status" value="1"/>
</dbReference>
<dbReference type="Pfam" id="PF00874">
    <property type="entry name" value="PRD"/>
    <property type="match status" value="2"/>
</dbReference>
<dbReference type="PANTHER" id="PTHR30185">
    <property type="entry name" value="CRYPTIC BETA-GLUCOSIDE BGL OPERON ANTITERMINATOR"/>
    <property type="match status" value="1"/>
</dbReference>
<evidence type="ECO:0000313" key="9">
    <source>
        <dbReference type="Proteomes" id="UP000256520"/>
    </source>
</evidence>
<dbReference type="PANTHER" id="PTHR30185:SF18">
    <property type="entry name" value="TRANSCRIPTIONAL REGULATOR MTLR"/>
    <property type="match status" value="1"/>
</dbReference>
<evidence type="ECO:0000259" key="5">
    <source>
        <dbReference type="PROSITE" id="PS51094"/>
    </source>
</evidence>
<evidence type="ECO:0000256" key="3">
    <source>
        <dbReference type="ARBA" id="ARBA00023015"/>
    </source>
</evidence>
<protein>
    <submittedName>
        <fullName evidence="8">Transcriptional antiterminator</fullName>
    </submittedName>
</protein>
<dbReference type="GO" id="GO:0006355">
    <property type="term" value="P:regulation of DNA-templated transcription"/>
    <property type="evidence" value="ECO:0007669"/>
    <property type="project" value="InterPro"/>
</dbReference>